<keyword evidence="1" id="KW-0175">Coiled coil</keyword>
<evidence type="ECO:0000256" key="1">
    <source>
        <dbReference type="SAM" id="Coils"/>
    </source>
</evidence>
<reference evidence="2 3" key="1">
    <citation type="submission" date="2018-05" db="EMBL/GenBank/DDBJ databases">
        <title>Paenibacillus flagellatus sp. nov., isolated from selenium mineral soil.</title>
        <authorList>
            <person name="Dai X."/>
        </authorList>
    </citation>
    <scope>NUCLEOTIDE SEQUENCE [LARGE SCALE GENOMIC DNA]</scope>
    <source>
        <strain evidence="2 3">DXL2</strain>
    </source>
</reference>
<sequence>MTHTKDDGYVGKVRFTLEGHKSAYEITLHSKKGNEWSYSLNFAAESGIEKEIEAAEERIEEDDELFDALVEAAKSKL</sequence>
<accession>A0A2V5K4R3</accession>
<dbReference type="Proteomes" id="UP000247476">
    <property type="component" value="Unassembled WGS sequence"/>
</dbReference>
<keyword evidence="3" id="KW-1185">Reference proteome</keyword>
<proteinExistence type="predicted"/>
<dbReference type="OrthoDB" id="2665115at2"/>
<gene>
    <name evidence="2" type="ORF">DLM86_20655</name>
</gene>
<name>A0A2V5K4R3_9BACL</name>
<organism evidence="2 3">
    <name type="scientific">Paenibacillus flagellatus</name>
    <dbReference type="NCBI Taxonomy" id="2211139"/>
    <lineage>
        <taxon>Bacteria</taxon>
        <taxon>Bacillati</taxon>
        <taxon>Bacillota</taxon>
        <taxon>Bacilli</taxon>
        <taxon>Bacillales</taxon>
        <taxon>Paenibacillaceae</taxon>
        <taxon>Paenibacillus</taxon>
    </lineage>
</organism>
<dbReference type="EMBL" id="QJVJ01000009">
    <property type="protein sequence ID" value="PYI52713.1"/>
    <property type="molecule type" value="Genomic_DNA"/>
</dbReference>
<dbReference type="AlphaFoldDB" id="A0A2V5K4R3"/>
<evidence type="ECO:0000313" key="2">
    <source>
        <dbReference type="EMBL" id="PYI52713.1"/>
    </source>
</evidence>
<feature type="coiled-coil region" evidence="1">
    <location>
        <begin position="45"/>
        <end position="72"/>
    </location>
</feature>
<evidence type="ECO:0000313" key="3">
    <source>
        <dbReference type="Proteomes" id="UP000247476"/>
    </source>
</evidence>
<protein>
    <submittedName>
        <fullName evidence="2">Uncharacterized protein</fullName>
    </submittedName>
</protein>
<comment type="caution">
    <text evidence="2">The sequence shown here is derived from an EMBL/GenBank/DDBJ whole genome shotgun (WGS) entry which is preliminary data.</text>
</comment>